<dbReference type="PANTHER" id="PTHR43649:SF12">
    <property type="entry name" value="DIACETYLCHITOBIOSE BINDING PROTEIN DASA"/>
    <property type="match status" value="1"/>
</dbReference>
<dbReference type="InterPro" id="IPR050490">
    <property type="entry name" value="Bact_solute-bd_prot1"/>
</dbReference>
<gene>
    <name evidence="2" type="ORF">I7822_07625</name>
</gene>
<dbReference type="EMBL" id="JAGDEL010000004">
    <property type="protein sequence ID" value="MBO1511535.1"/>
    <property type="molecule type" value="Genomic_DNA"/>
</dbReference>
<keyword evidence="1" id="KW-0732">Signal</keyword>
<dbReference type="Proteomes" id="UP000663981">
    <property type="component" value="Unassembled WGS sequence"/>
</dbReference>
<sequence length="424" mass="47130">MMKRRMISLFLVFTLTSIFALLGCSSNTTKESTSGDEKQVTLTVWGDQENQSKVEPAFTKINKLFMEKHPKIKLDYQYSGTHQTIDTAVRSDSLPDLFYVQGNKTPMMKLYVESGALLPLDEYNLDLSRYSEEAIAYATVDDKLYSSLPAFMDSQLIYYNKDIFKKYGISEPKTFEEFISIFDTLKENGVTPMSMPGKDEWGRPWLAFSLASALANDALTSLNNGEGDFSDPNIVKAFQTMHDLAKNDFFSKNFITVDTSGSQLAFTNGDVAMMADGTWSHPTYSSTMSNLGTFYIPGVEGEKLAPLSLSNYTTYAVSANTKHPEEAVEYLKFLSSKEAQQIVAEEVVGAIPTLDDITPSKDVVELTEYDSFGHNILTVLSDVSTDKVALNDIFMREIIPGLLTNELSGEEAAKQLNDALAKTK</sequence>
<dbReference type="Pfam" id="PF01547">
    <property type="entry name" value="SBP_bac_1"/>
    <property type="match status" value="1"/>
</dbReference>
<accession>A0ABS3N046</accession>
<keyword evidence="3" id="KW-1185">Reference proteome</keyword>
<reference evidence="2 3" key="1">
    <citation type="submission" date="2021-03" db="EMBL/GenBank/DDBJ databases">
        <title>Whole genome sequence of Metabacillus bambusae BG109.</title>
        <authorList>
            <person name="Jeong J.W."/>
        </authorList>
    </citation>
    <scope>NUCLEOTIDE SEQUENCE [LARGE SCALE GENOMIC DNA]</scope>
    <source>
        <strain evidence="2 3">BG109</strain>
    </source>
</reference>
<dbReference type="CDD" id="cd13585">
    <property type="entry name" value="PBP2_TMBP_like"/>
    <property type="match status" value="1"/>
</dbReference>
<organism evidence="2 3">
    <name type="scientific">Metabacillus bambusae</name>
    <dbReference type="NCBI Taxonomy" id="2795218"/>
    <lineage>
        <taxon>Bacteria</taxon>
        <taxon>Bacillati</taxon>
        <taxon>Bacillota</taxon>
        <taxon>Bacilli</taxon>
        <taxon>Bacillales</taxon>
        <taxon>Bacillaceae</taxon>
        <taxon>Metabacillus</taxon>
    </lineage>
</organism>
<dbReference type="Gene3D" id="3.40.190.10">
    <property type="entry name" value="Periplasmic binding protein-like II"/>
    <property type="match status" value="2"/>
</dbReference>
<feature type="chain" id="PRO_5046505481" evidence="1">
    <location>
        <begin position="21"/>
        <end position="424"/>
    </location>
</feature>
<evidence type="ECO:0000256" key="1">
    <source>
        <dbReference type="SAM" id="SignalP"/>
    </source>
</evidence>
<proteinExistence type="predicted"/>
<comment type="caution">
    <text evidence="2">The sequence shown here is derived from an EMBL/GenBank/DDBJ whole genome shotgun (WGS) entry which is preliminary data.</text>
</comment>
<evidence type="ECO:0000313" key="2">
    <source>
        <dbReference type="EMBL" id="MBO1511535.1"/>
    </source>
</evidence>
<feature type="signal peptide" evidence="1">
    <location>
        <begin position="1"/>
        <end position="20"/>
    </location>
</feature>
<dbReference type="RefSeq" id="WP_207976619.1">
    <property type="nucleotide sequence ID" value="NZ_JAGDEL010000004.1"/>
</dbReference>
<dbReference type="InterPro" id="IPR006059">
    <property type="entry name" value="SBP"/>
</dbReference>
<protein>
    <submittedName>
        <fullName evidence="2">Sugar ABC transporter substrate-binding protein</fullName>
    </submittedName>
</protein>
<dbReference type="PROSITE" id="PS51257">
    <property type="entry name" value="PROKAR_LIPOPROTEIN"/>
    <property type="match status" value="1"/>
</dbReference>
<name>A0ABS3N046_9BACI</name>
<dbReference type="SUPFAM" id="SSF53850">
    <property type="entry name" value="Periplasmic binding protein-like II"/>
    <property type="match status" value="1"/>
</dbReference>
<evidence type="ECO:0000313" key="3">
    <source>
        <dbReference type="Proteomes" id="UP000663981"/>
    </source>
</evidence>
<dbReference type="PANTHER" id="PTHR43649">
    <property type="entry name" value="ARABINOSE-BINDING PROTEIN-RELATED"/>
    <property type="match status" value="1"/>
</dbReference>